<evidence type="ECO:0000313" key="2">
    <source>
        <dbReference type="Proteomes" id="UP001163387"/>
    </source>
</evidence>
<gene>
    <name evidence="1" type="ORF">SHM_08880</name>
</gene>
<protein>
    <submittedName>
        <fullName evidence="1">Uncharacterized protein</fullName>
    </submittedName>
</protein>
<keyword evidence="2" id="KW-1185">Reference proteome</keyword>
<name>A0ABN6T2A4_9MOLU</name>
<accession>A0ABN6T2A4</accession>
<dbReference type="Proteomes" id="UP001163387">
    <property type="component" value="Chromosome"/>
</dbReference>
<organism evidence="1 2">
    <name type="scientific">Spiroplasma ixodetis</name>
    <dbReference type="NCBI Taxonomy" id="2141"/>
    <lineage>
        <taxon>Bacteria</taxon>
        <taxon>Bacillati</taxon>
        <taxon>Mycoplasmatota</taxon>
        <taxon>Mollicutes</taxon>
        <taxon>Entomoplasmatales</taxon>
        <taxon>Spiroplasmataceae</taxon>
        <taxon>Spiroplasma</taxon>
    </lineage>
</organism>
<reference evidence="1 2" key="1">
    <citation type="journal article" date="2022" name="Front. Microbiol.">
        <title>Male-killing mechanisms vary between Spiroplasma species.</title>
        <authorList>
            <person name="Arai H."/>
            <person name="Inoue M."/>
            <person name="Kageyama D."/>
        </authorList>
    </citation>
    <scope>NUCLEOTIDE SEQUENCE [LARGE SCALE GENOMIC DNA]</scope>
    <source>
        <strain evidence="2">sHm</strain>
    </source>
</reference>
<sequence>MQDIAVQFEKHCWIHSVSLFPPQVHVGRSPKNNSKIEELENTISNLNSELDSYSDDWMPLSLKENINRRIELQRKIDEENLTEEQKLEIFSNISKLKKK</sequence>
<dbReference type="EMBL" id="AP026933">
    <property type="protein sequence ID" value="BDT03242.1"/>
    <property type="molecule type" value="Genomic_DNA"/>
</dbReference>
<proteinExistence type="predicted"/>
<evidence type="ECO:0000313" key="1">
    <source>
        <dbReference type="EMBL" id="BDT03242.1"/>
    </source>
</evidence>